<sequence length="944" mass="104155">MQKSSAHTVSKSFGQLHQVLGSSCKTLVGVLLVVQCFRKKFSRTFSEKEILGSKHVSLRCLVFSSSLSHAAISCKKLFYFSQQSMFVGFRKHDFCGFGTNISFGSLSLAVPFSNFVNNCDRMWVKSLLQMESGLKILEDCSQVNHFFEQNRLLDQSIRKILPSKDIGVSLLGNLKVPNFGFPLSFISTVATTTSLIYFLGSIPLSEGALEANIFIFFSSSSSVNLHFISINKCTSSVQISPATGRLQYIDVTGSIDAVIPDFPPAWNMDAIYEVTEYSLVLEGRPEMRGQTWTLEDDLFSCTSLFRSVELERQMKLVIYVHFAWSDVICRDFRIHHSLSCSANPQPGIFHLLHLVHKFPVQPQCHGDLIIPDKCFSFAEATVLPWDLNVATIDGAAFPVSIPQHKLDKNCHSDFAFKRCKTNHSSICSKKVELGSNFNHGNPSCSLSSNFITLPHKRNAHDVTAFPAQISCAIVVQRLNGQRMALSGILFSQDDKNRAMPLASPKKVVLEFDSKNLFKYKFLRIGGYYIMKHSAKKCFCESMDKSLASQVVVNLDTHLYSLSFHFDEIALHSSLYDQSSDSCSTSESSYRCRCYLRNELLFHPCSTAGHGISSDISLHVTSDATSLLDLDIQALKEAIIKLSMRPADVCCTCQSGGCANSLVNLIQDQGTHSSNHLPQGDLVSLEGTVVSLHSGCCAVDKLTCHDSAHDVHHLRFAQGGKNLICLRVLTHCHVVEISGCLYKHNYPIGLGPGADVTFHRVLASSEQGRLLLMPVSFITVNSVKEVVSPAANSLCLVAKGNVPLSLISDLIHCDECKPIRFCCRIVAVQIVMLERNTNLDKVLSDIHPRKVITNIPLAGFILGWWPEFSVSAGAFPAGKSTAGDFSGDQQVARISSYWWAASSLFLCKGDGRINFLAGFRVPIEATGTLPVLPWSSTKLMVENSS</sequence>
<dbReference type="GO" id="GO:0010833">
    <property type="term" value="P:telomere maintenance via telomere lengthening"/>
    <property type="evidence" value="ECO:0007669"/>
    <property type="project" value="TreeGrafter"/>
</dbReference>
<keyword evidence="6" id="KW-0779">Telomere</keyword>
<evidence type="ECO:0000256" key="3">
    <source>
        <dbReference type="ARBA" id="ARBA00006332"/>
    </source>
</evidence>
<dbReference type="OrthoDB" id="2314520at2759"/>
<keyword evidence="5" id="KW-0158">Chromosome</keyword>
<accession>A0A9Q1QDF8</accession>
<evidence type="ECO:0000256" key="8">
    <source>
        <dbReference type="ARBA" id="ARBA00023242"/>
    </source>
</evidence>
<gene>
    <name evidence="9" type="ORF">Cgig2_028592</name>
</gene>
<comment type="caution">
    <text evidence="9">The sequence shown here is derived from an EMBL/GenBank/DDBJ whole genome shotgun (WGS) entry which is preliminary data.</text>
</comment>
<dbReference type="PROSITE" id="PS51257">
    <property type="entry name" value="PROKAR_LIPOPROTEIN"/>
    <property type="match status" value="1"/>
</dbReference>
<reference evidence="9" key="1">
    <citation type="submission" date="2022-04" db="EMBL/GenBank/DDBJ databases">
        <title>Carnegiea gigantea Genome sequencing and assembly v2.</title>
        <authorList>
            <person name="Copetti D."/>
            <person name="Sanderson M.J."/>
            <person name="Burquez A."/>
            <person name="Wojciechowski M.F."/>
        </authorList>
    </citation>
    <scope>NUCLEOTIDE SEQUENCE</scope>
    <source>
        <strain evidence="9">SGP5-SGP5p</strain>
        <tissue evidence="9">Aerial part</tissue>
    </source>
</reference>
<evidence type="ECO:0000256" key="4">
    <source>
        <dbReference type="ARBA" id="ARBA00016175"/>
    </source>
</evidence>
<proteinExistence type="inferred from homology"/>
<evidence type="ECO:0000313" key="9">
    <source>
        <dbReference type="EMBL" id="KAJ8437654.1"/>
    </source>
</evidence>
<name>A0A9Q1QDF8_9CARY</name>
<dbReference type="AlphaFoldDB" id="A0A9Q1QDF8"/>
<comment type="subcellular location">
    <subcellularLocation>
        <location evidence="2">Chromosome</location>
        <location evidence="2">Telomere</location>
    </subcellularLocation>
    <subcellularLocation>
        <location evidence="1">Nucleus</location>
    </subcellularLocation>
</comment>
<comment type="similarity">
    <text evidence="3">Belongs to the CTC1 family.</text>
</comment>
<dbReference type="InterPro" id="IPR042617">
    <property type="entry name" value="CTC1-like"/>
</dbReference>
<evidence type="ECO:0000256" key="1">
    <source>
        <dbReference type="ARBA" id="ARBA00004123"/>
    </source>
</evidence>
<keyword evidence="8" id="KW-0539">Nucleus</keyword>
<evidence type="ECO:0000256" key="6">
    <source>
        <dbReference type="ARBA" id="ARBA00022895"/>
    </source>
</evidence>
<evidence type="ECO:0000313" key="10">
    <source>
        <dbReference type="Proteomes" id="UP001153076"/>
    </source>
</evidence>
<evidence type="ECO:0000256" key="2">
    <source>
        <dbReference type="ARBA" id="ARBA00004574"/>
    </source>
</evidence>
<protein>
    <recommendedName>
        <fullName evidence="4">CST complex subunit CTC1</fullName>
    </recommendedName>
</protein>
<organism evidence="9 10">
    <name type="scientific">Carnegiea gigantea</name>
    <dbReference type="NCBI Taxonomy" id="171969"/>
    <lineage>
        <taxon>Eukaryota</taxon>
        <taxon>Viridiplantae</taxon>
        <taxon>Streptophyta</taxon>
        <taxon>Embryophyta</taxon>
        <taxon>Tracheophyta</taxon>
        <taxon>Spermatophyta</taxon>
        <taxon>Magnoliopsida</taxon>
        <taxon>eudicotyledons</taxon>
        <taxon>Gunneridae</taxon>
        <taxon>Pentapetalae</taxon>
        <taxon>Caryophyllales</taxon>
        <taxon>Cactineae</taxon>
        <taxon>Cactaceae</taxon>
        <taxon>Cactoideae</taxon>
        <taxon>Echinocereeae</taxon>
        <taxon>Carnegiea</taxon>
    </lineage>
</organism>
<evidence type="ECO:0000256" key="5">
    <source>
        <dbReference type="ARBA" id="ARBA00022454"/>
    </source>
</evidence>
<keyword evidence="10" id="KW-1185">Reference proteome</keyword>
<keyword evidence="7" id="KW-0238">DNA-binding</keyword>
<dbReference type="GO" id="GO:0045740">
    <property type="term" value="P:positive regulation of DNA replication"/>
    <property type="evidence" value="ECO:0007669"/>
    <property type="project" value="TreeGrafter"/>
</dbReference>
<dbReference type="GO" id="GO:0003697">
    <property type="term" value="F:single-stranded DNA binding"/>
    <property type="evidence" value="ECO:0007669"/>
    <property type="project" value="TreeGrafter"/>
</dbReference>
<dbReference type="EMBL" id="JAKOGI010000288">
    <property type="protein sequence ID" value="KAJ8437654.1"/>
    <property type="molecule type" value="Genomic_DNA"/>
</dbReference>
<dbReference type="PANTHER" id="PTHR14865:SF2">
    <property type="entry name" value="CST COMPLEX SUBUNIT CTC1"/>
    <property type="match status" value="1"/>
</dbReference>
<dbReference type="GO" id="GO:0042162">
    <property type="term" value="F:telomeric DNA binding"/>
    <property type="evidence" value="ECO:0007669"/>
    <property type="project" value="TreeGrafter"/>
</dbReference>
<dbReference type="Proteomes" id="UP001153076">
    <property type="component" value="Unassembled WGS sequence"/>
</dbReference>
<dbReference type="GO" id="GO:1990879">
    <property type="term" value="C:CST complex"/>
    <property type="evidence" value="ECO:0007669"/>
    <property type="project" value="TreeGrafter"/>
</dbReference>
<evidence type="ECO:0000256" key="7">
    <source>
        <dbReference type="ARBA" id="ARBA00023125"/>
    </source>
</evidence>
<dbReference type="PANTHER" id="PTHR14865">
    <property type="entry name" value="CST COMPLEX SUBUNIT CTC1"/>
    <property type="match status" value="1"/>
</dbReference>